<dbReference type="Proteomes" id="UP000827976">
    <property type="component" value="Chromosome 5"/>
</dbReference>
<protein>
    <submittedName>
        <fullName evidence="1">Non-specific serine/threonine protein kinase protein</fullName>
        <ecNumber evidence="1">2.7.10.1</ecNumber>
        <ecNumber evidence="1">2.7.11.1</ecNumber>
    </submittedName>
</protein>
<evidence type="ECO:0000313" key="1">
    <source>
        <dbReference type="EMBL" id="KAH7680868.1"/>
    </source>
</evidence>
<evidence type="ECO:0000313" key="2">
    <source>
        <dbReference type="Proteomes" id="UP000827976"/>
    </source>
</evidence>
<keyword evidence="1" id="KW-0808">Transferase</keyword>
<keyword evidence="2" id="KW-1185">Reference proteome</keyword>
<dbReference type="EC" id="2.7.10.1" evidence="1"/>
<comment type="caution">
    <text evidence="1">The sequence shown here is derived from an EMBL/GenBank/DDBJ whole genome shotgun (WGS) entry which is preliminary data.</text>
</comment>
<organism evidence="1 2">
    <name type="scientific">Dioscorea alata</name>
    <name type="common">Purple yam</name>
    <dbReference type="NCBI Taxonomy" id="55571"/>
    <lineage>
        <taxon>Eukaryota</taxon>
        <taxon>Viridiplantae</taxon>
        <taxon>Streptophyta</taxon>
        <taxon>Embryophyta</taxon>
        <taxon>Tracheophyta</taxon>
        <taxon>Spermatophyta</taxon>
        <taxon>Magnoliopsida</taxon>
        <taxon>Liliopsida</taxon>
        <taxon>Dioscoreales</taxon>
        <taxon>Dioscoreaceae</taxon>
        <taxon>Dioscorea</taxon>
    </lineage>
</organism>
<name>A0ACB7VZS9_DIOAL</name>
<dbReference type="EC" id="2.7.11.1" evidence="1"/>
<reference evidence="2" key="1">
    <citation type="journal article" date="2022" name="Nat. Commun.">
        <title>Chromosome evolution and the genetic basis of agronomically important traits in greater yam.</title>
        <authorList>
            <person name="Bredeson J.V."/>
            <person name="Lyons J.B."/>
            <person name="Oniyinde I.O."/>
            <person name="Okereke N.R."/>
            <person name="Kolade O."/>
            <person name="Nnabue I."/>
            <person name="Nwadili C.O."/>
            <person name="Hribova E."/>
            <person name="Parker M."/>
            <person name="Nwogha J."/>
            <person name="Shu S."/>
            <person name="Carlson J."/>
            <person name="Kariba R."/>
            <person name="Muthemba S."/>
            <person name="Knop K."/>
            <person name="Barton G.J."/>
            <person name="Sherwood A.V."/>
            <person name="Lopez-Montes A."/>
            <person name="Asiedu R."/>
            <person name="Jamnadass R."/>
            <person name="Muchugi A."/>
            <person name="Goodstein D."/>
            <person name="Egesi C.N."/>
            <person name="Featherston J."/>
            <person name="Asfaw A."/>
            <person name="Simpson G.G."/>
            <person name="Dolezel J."/>
            <person name="Hendre P.S."/>
            <person name="Van Deynze A."/>
            <person name="Kumar P.L."/>
            <person name="Obidiegwu J.E."/>
            <person name="Bhattacharjee R."/>
            <person name="Rokhsar D.S."/>
        </authorList>
    </citation>
    <scope>NUCLEOTIDE SEQUENCE [LARGE SCALE GENOMIC DNA]</scope>
    <source>
        <strain evidence="2">cv. TDa95/00328</strain>
    </source>
</reference>
<sequence>MLPLLHLLLLASSTAVASDDARCLRGVRDAFSTSSSPFSWNFANQSAGFVCSFSGVTCWNDQENRVLTLSLPSMSLSGSIPPDLQYCSSLQNLDLSGNSISGPLPSSLCDWLPYLVTLDLSSNSLSGQIPSELSNCRFLNTLLLSGNRLSGPIPLSLSRLERLKRLSLSGNQLSGTIPSSLSHFDSSSFDDNPSLCGHPLRSCGRSLTRTGLIIIIASGVLGAAASLLLAYAVWRWCFSPSSSRVKRRASAAGEDGRLWADRLRASQHRLAPVSLFQKPIVKVKLADLMSATNDFRNDHIVVAGSSRTGTSYKTVLRDGSALTVKRLNGCVLPEKQFRAEMSRLGQLRHPNLVPLLGFCIVEEERLLVYKNMPGGALSTLLRSGNGDLDWPTRLKIGIGTARGLAWLHHGFEIPYLHQNLSSSAVLLDEDYDPRLTDFCLARLVKTSTSSNNSNSNTNTNTSPFMNGDFGDFGYVAPEYATTPVATMKGDVYAFGVVLLELATGQKPTEISTDAAGEVFKGSLVDWVNQLANAGRISDAIDRSIRGKGYDDEIVQCLIIACSCVVARLTERPSMYKVYNSLKSVGKGRETDEFDEFPLNFGKDDAEA</sequence>
<keyword evidence="1" id="KW-0723">Serine/threonine-protein kinase</keyword>
<dbReference type="EMBL" id="CM037015">
    <property type="protein sequence ID" value="KAH7680868.1"/>
    <property type="molecule type" value="Genomic_DNA"/>
</dbReference>
<gene>
    <name evidence="1" type="ORF">IHE45_05G021800</name>
</gene>
<proteinExistence type="predicted"/>
<accession>A0ACB7VZS9</accession>
<keyword evidence="1" id="KW-0418">Kinase</keyword>